<dbReference type="Gene3D" id="1.10.287.110">
    <property type="entry name" value="DnaJ domain"/>
    <property type="match status" value="1"/>
</dbReference>
<dbReference type="RefSeq" id="WP_070983493.1">
    <property type="nucleotide sequence ID" value="NZ_MKJU01000007.1"/>
</dbReference>
<dbReference type="InterPro" id="IPR036869">
    <property type="entry name" value="J_dom_sf"/>
</dbReference>
<proteinExistence type="predicted"/>
<keyword evidence="4" id="KW-1185">Reference proteome</keyword>
<sequence length="194" mass="22827">MLNPLVDTIFLIICDKKVHKVHTLAGKLGHRRAFPQLDSEPNKELFKKNFLIMNALYQLQTELLQEGLFLSVSSMHIQLVDISKNTPLPPDPLRDYYLDWENYETTKEEILELLDTFWQSFAAPSIPTNIPTTVIQDICKHWQLPYPYQRQQLKRTWRQQAVLQHPDKDAGCEQRFKQLKEEYDLLKAHLAVID</sequence>
<dbReference type="InterPro" id="IPR021059">
    <property type="entry name" value="DnaJ-related_N"/>
</dbReference>
<protein>
    <recommendedName>
        <fullName evidence="2">DnaJ-related protein N-terminal domain-containing protein</fullName>
    </recommendedName>
</protein>
<comment type="caution">
    <text evidence="3">The sequence shown here is derived from an EMBL/GenBank/DDBJ whole genome shotgun (WGS) entry which is preliminary data.</text>
</comment>
<reference evidence="3 4" key="1">
    <citation type="submission" date="2016-09" db="EMBL/GenBank/DDBJ databases">
        <title>Pseudoalteromonas amylolytica sp. nov., isolated from the surface seawater.</title>
        <authorList>
            <person name="Wu Y.-H."/>
            <person name="Cheng H."/>
            <person name="Jin X.-B."/>
            <person name="Wang C.-S."/>
            <person name="Xu X.-W."/>
        </authorList>
    </citation>
    <scope>NUCLEOTIDE SEQUENCE [LARGE SCALE GENOMIC DNA]</scope>
    <source>
        <strain evidence="3 4">JW1</strain>
    </source>
</reference>
<dbReference type="EMBL" id="MKJU01000007">
    <property type="protein sequence ID" value="OHU92516.1"/>
    <property type="molecule type" value="Genomic_DNA"/>
</dbReference>
<evidence type="ECO:0000313" key="3">
    <source>
        <dbReference type="EMBL" id="OHU92516.1"/>
    </source>
</evidence>
<name>A0A1S1MZP6_9GAMM</name>
<evidence type="ECO:0000313" key="4">
    <source>
        <dbReference type="Proteomes" id="UP000179786"/>
    </source>
</evidence>
<dbReference type="Proteomes" id="UP000179786">
    <property type="component" value="Unassembled WGS sequence"/>
</dbReference>
<feature type="domain" description="DnaJ-related protein N-terminal" evidence="2">
    <location>
        <begin position="8"/>
        <end position="121"/>
    </location>
</feature>
<evidence type="ECO:0000259" key="2">
    <source>
        <dbReference type="Pfam" id="PF12339"/>
    </source>
</evidence>
<dbReference type="Pfam" id="PF12339">
    <property type="entry name" value="DNAJ_related"/>
    <property type="match status" value="1"/>
</dbReference>
<dbReference type="STRING" id="1859457.BET10_05540"/>
<dbReference type="OrthoDB" id="581986at2"/>
<accession>A0A1S1MZP6</accession>
<dbReference type="AlphaFoldDB" id="A0A1S1MZP6"/>
<dbReference type="SUPFAM" id="SSF46565">
    <property type="entry name" value="Chaperone J-domain"/>
    <property type="match status" value="1"/>
</dbReference>
<gene>
    <name evidence="3" type="ORF">BET10_05540</name>
</gene>
<organism evidence="3 4">
    <name type="scientific">Pseudoalteromonas amylolytica</name>
    <dbReference type="NCBI Taxonomy" id="1859457"/>
    <lineage>
        <taxon>Bacteria</taxon>
        <taxon>Pseudomonadati</taxon>
        <taxon>Pseudomonadota</taxon>
        <taxon>Gammaproteobacteria</taxon>
        <taxon>Alteromonadales</taxon>
        <taxon>Pseudoalteromonadaceae</taxon>
        <taxon>Pseudoalteromonas</taxon>
    </lineage>
</organism>
<keyword evidence="1" id="KW-0143">Chaperone</keyword>
<evidence type="ECO:0000256" key="1">
    <source>
        <dbReference type="ARBA" id="ARBA00023186"/>
    </source>
</evidence>